<feature type="region of interest" description="Disordered" evidence="1">
    <location>
        <begin position="478"/>
        <end position="551"/>
    </location>
</feature>
<feature type="compositionally biased region" description="Polar residues" evidence="1">
    <location>
        <begin position="527"/>
        <end position="551"/>
    </location>
</feature>
<feature type="region of interest" description="Disordered" evidence="1">
    <location>
        <begin position="1169"/>
        <end position="1190"/>
    </location>
</feature>
<evidence type="ECO:0000256" key="2">
    <source>
        <dbReference type="SAM" id="Phobius"/>
    </source>
</evidence>
<feature type="region of interest" description="Disordered" evidence="1">
    <location>
        <begin position="441"/>
        <end position="461"/>
    </location>
</feature>
<comment type="caution">
    <text evidence="3">The sequence shown here is derived from an EMBL/GenBank/DDBJ whole genome shotgun (WGS) entry which is preliminary data.</text>
</comment>
<feature type="region of interest" description="Disordered" evidence="1">
    <location>
        <begin position="733"/>
        <end position="752"/>
    </location>
</feature>
<feature type="region of interest" description="Disordered" evidence="1">
    <location>
        <begin position="34"/>
        <end position="61"/>
    </location>
</feature>
<feature type="compositionally biased region" description="Acidic residues" evidence="1">
    <location>
        <begin position="516"/>
        <end position="526"/>
    </location>
</feature>
<protein>
    <recommendedName>
        <fullName evidence="5">Glycoprotease family protein</fullName>
    </recommendedName>
</protein>
<gene>
    <name evidence="3" type="ORF">AJ79_01896</name>
</gene>
<organism evidence="3 4">
    <name type="scientific">Helicocarpus griseus UAMH5409</name>
    <dbReference type="NCBI Taxonomy" id="1447875"/>
    <lineage>
        <taxon>Eukaryota</taxon>
        <taxon>Fungi</taxon>
        <taxon>Dikarya</taxon>
        <taxon>Ascomycota</taxon>
        <taxon>Pezizomycotina</taxon>
        <taxon>Eurotiomycetes</taxon>
        <taxon>Eurotiomycetidae</taxon>
        <taxon>Onygenales</taxon>
        <taxon>Ajellomycetaceae</taxon>
        <taxon>Helicocarpus</taxon>
    </lineage>
</organism>
<evidence type="ECO:0000256" key="1">
    <source>
        <dbReference type="SAM" id="MobiDB-lite"/>
    </source>
</evidence>
<keyword evidence="2" id="KW-0812">Transmembrane</keyword>
<keyword evidence="2" id="KW-0472">Membrane</keyword>
<dbReference type="STRING" id="1447875.A0A2B7Y4R5"/>
<feature type="compositionally biased region" description="Polar residues" evidence="1">
    <location>
        <begin position="696"/>
        <end position="709"/>
    </location>
</feature>
<dbReference type="OrthoDB" id="10259622at2759"/>
<feature type="compositionally biased region" description="Polar residues" evidence="1">
    <location>
        <begin position="664"/>
        <end position="685"/>
    </location>
</feature>
<dbReference type="Proteomes" id="UP000223968">
    <property type="component" value="Unassembled WGS sequence"/>
</dbReference>
<feature type="compositionally biased region" description="Basic and acidic residues" evidence="1">
    <location>
        <begin position="621"/>
        <end position="631"/>
    </location>
</feature>
<feature type="transmembrane region" description="Helical" evidence="2">
    <location>
        <begin position="855"/>
        <end position="877"/>
    </location>
</feature>
<feature type="region of interest" description="Disordered" evidence="1">
    <location>
        <begin position="176"/>
        <end position="335"/>
    </location>
</feature>
<name>A0A2B7Y4R5_9EURO</name>
<evidence type="ECO:0000313" key="3">
    <source>
        <dbReference type="EMBL" id="PGH16129.1"/>
    </source>
</evidence>
<sequence length="1311" mass="145431">MNNNTAQYEVPSPHDQSDVLPSSFLRVQTIPTFPLSSPIREEVTTPFESPGRSQLAQPEKDDLFASPEDHFVQETHHGSNNSMHIDNQLEDRQKLLGETLQAPRPSRWDSIKRPGRTIMKRNAKEPSTNKKKRPGLNLVTNFSNDTKFKRDAASKRRQSFSRGFIDLNDLRSLSKEKETANSKQEHRLMPPGRKASKGYGELKDDVAEAGRGLHAKSRFKQTRKSPLDALRASPSKTQDLSPSDRPIMIGISVPYDNASNSKRTKKLANNTTPTKSLRSPNSSDTTPVTPAIIITPARDQDPWDSFTGGLEPHHARPASSIYSQPTPRAKDSRPESIIPPVPAIPTSHSFTTAVEPGDVFADRVSTPTRRHRAFSTGTVFEDDLHTYRRVSRQRSFSNESKLETPGRCSIDTIATRRRSHGWWNYLLSPLLSRSNTISSKMSFRSPQDETPPAMPPFPTLYSLQVGDKSREKQIEDEVSFFSPDTPYSGEEKDKAWGSPTATVGKPNGQRQGFNTDTDDDDWEDDCSQATSPQSRNKTSPMSPVSTHSIPLVISSPNSAGYAQEYFHQRIHDHFNRNRGTEGVLGRSPDITVFPPVPEESTVIYNQNPNNPFFQQFVDSVRGGEETRERSNSDSTVIEDEPDFSPNVRQATATPLLRAAPVGPFQTSPAAPTRSFPQQEVPSKPSSLPPRHAVQKMSDSPNLSEGTSSTRPPPYCPPKKITKARQYRAILPSDLQPQPQSPGPISPAAQTQMTSRGGIPMSSMQQIQRPIPTYRATNDPSERGTLPLHLHNQPVHISDFERPWTVRAHNESRRQRLEREDQMARKVGGLWRGRGCFSNRGCFGRPGREGRKRRRWYLAIAIVLIMIIIASVVLAVTLTRKRDNPPEQSRWLNLTGYPPMPTGVSTIAGPNSAVTNSGCIHPKSMWSCSLPKENHEANKPFDPDQPNFRLQISFRNGSFAHSTIPTNSTATKRSTLPLLGGWSSVPQVVRARSLQARGEFTPIPPPPSIKEQEFLGNTTDGVHAPFAGEDTPFFATFLSPEPVTITTRQRRANTSGNDQPADLASVIPEPSRNPDGTAAAANLLPLPISQPIHLYDRGLPSEHYGFYTYYDRSIFLKSDIPINGTDTGVTPDDENGGSPRSAARVRCTWTQTRFLVQIWTQTSQNKMDLLPRPSATESSSATVTASATLSNSDSGKNIIPLSATDFTRPGSFPYPITITVDRHGGNPKKKMAYCYELDLQQRYIVDSKQLQLENKGFGGKLINPGFLFNGNSPEGEEGIGKRAFGEQVEWAVGFDGGDGGCSCQWRNWLTTR</sequence>
<reference evidence="3 4" key="1">
    <citation type="submission" date="2017-10" db="EMBL/GenBank/DDBJ databases">
        <title>Comparative genomics in systemic dimorphic fungi from Ajellomycetaceae.</title>
        <authorList>
            <person name="Munoz J.F."/>
            <person name="Mcewen J.G."/>
            <person name="Clay O.K."/>
            <person name="Cuomo C.A."/>
        </authorList>
    </citation>
    <scope>NUCLEOTIDE SEQUENCE [LARGE SCALE GENOMIC DNA]</scope>
    <source>
        <strain evidence="3 4">UAMH5409</strain>
    </source>
</reference>
<evidence type="ECO:0000313" key="4">
    <source>
        <dbReference type="Proteomes" id="UP000223968"/>
    </source>
</evidence>
<feature type="region of interest" description="Disordered" evidence="1">
    <location>
        <begin position="621"/>
        <end position="716"/>
    </location>
</feature>
<feature type="compositionally biased region" description="Basic residues" evidence="1">
    <location>
        <begin position="213"/>
        <end position="223"/>
    </location>
</feature>
<proteinExistence type="predicted"/>
<accession>A0A2B7Y4R5</accession>
<keyword evidence="2" id="KW-1133">Transmembrane helix</keyword>
<keyword evidence="4" id="KW-1185">Reference proteome</keyword>
<feature type="compositionally biased region" description="Polar residues" evidence="1">
    <location>
        <begin position="257"/>
        <end position="284"/>
    </location>
</feature>
<feature type="compositionally biased region" description="Basic and acidic residues" evidence="1">
    <location>
        <begin position="176"/>
        <end position="188"/>
    </location>
</feature>
<feature type="compositionally biased region" description="Low complexity" evidence="1">
    <location>
        <begin position="285"/>
        <end position="297"/>
    </location>
</feature>
<dbReference type="EMBL" id="PDNB01000019">
    <property type="protein sequence ID" value="PGH16129.1"/>
    <property type="molecule type" value="Genomic_DNA"/>
</dbReference>
<feature type="compositionally biased region" description="Low complexity" evidence="1">
    <location>
        <begin position="1173"/>
        <end position="1190"/>
    </location>
</feature>
<evidence type="ECO:0008006" key="5">
    <source>
        <dbReference type="Google" id="ProtNLM"/>
    </source>
</evidence>